<keyword evidence="5 8" id="KW-0812">Transmembrane</keyword>
<feature type="transmembrane region" description="Helical" evidence="8">
    <location>
        <begin position="44"/>
        <end position="64"/>
    </location>
</feature>
<dbReference type="EMBL" id="CYHE01000008">
    <property type="protein sequence ID" value="CUA97566.1"/>
    <property type="molecule type" value="Genomic_DNA"/>
</dbReference>
<keyword evidence="6 8" id="KW-1133">Transmembrane helix</keyword>
<evidence type="ECO:0000256" key="6">
    <source>
        <dbReference type="ARBA" id="ARBA00022989"/>
    </source>
</evidence>
<dbReference type="AlphaFoldDB" id="A0A0K6I3A0"/>
<evidence type="ECO:0000313" key="10">
    <source>
        <dbReference type="Proteomes" id="UP000183900"/>
    </source>
</evidence>
<dbReference type="OrthoDB" id="9800226at2"/>
<dbReference type="GO" id="GO:0005886">
    <property type="term" value="C:plasma membrane"/>
    <property type="evidence" value="ECO:0007669"/>
    <property type="project" value="UniProtKB-SubCell"/>
</dbReference>
<dbReference type="NCBIfam" id="NF009245">
    <property type="entry name" value="PRK12599.1-4"/>
    <property type="match status" value="1"/>
</dbReference>
<name>A0A0K6I3A0_9HYPH</name>
<evidence type="ECO:0000256" key="5">
    <source>
        <dbReference type="ARBA" id="ARBA00022692"/>
    </source>
</evidence>
<sequence>MSPLDLFAENFLEVCIQISLVLLVFTFAVTVVRTVLGPSLPDRVVALDMLVATAIGFIAVIGIATEFYLYVDIAITLGLVGFLSTVALARFILNRGQVGDPTISAEVKEDLARRKAGK</sequence>
<organism evidence="9 10">
    <name type="scientific">Pannonibacter indicus</name>
    <dbReference type="NCBI Taxonomy" id="466044"/>
    <lineage>
        <taxon>Bacteria</taxon>
        <taxon>Pseudomonadati</taxon>
        <taxon>Pseudomonadota</taxon>
        <taxon>Alphaproteobacteria</taxon>
        <taxon>Hyphomicrobiales</taxon>
        <taxon>Stappiaceae</taxon>
        <taxon>Pannonibacter</taxon>
    </lineage>
</organism>
<dbReference type="GO" id="GO:0015385">
    <property type="term" value="F:sodium:proton antiporter activity"/>
    <property type="evidence" value="ECO:0007669"/>
    <property type="project" value="TreeGrafter"/>
</dbReference>
<comment type="similarity">
    <text evidence="2">Belongs to the CPA3 antiporters (TC 2.A.63) subunit F family.</text>
</comment>
<comment type="subcellular location">
    <subcellularLocation>
        <location evidence="1">Cell membrane</location>
        <topology evidence="1">Multi-pass membrane protein</topology>
    </subcellularLocation>
</comment>
<evidence type="ECO:0000256" key="1">
    <source>
        <dbReference type="ARBA" id="ARBA00004651"/>
    </source>
</evidence>
<accession>A0A0K6I3A0</accession>
<dbReference type="InterPro" id="IPR007208">
    <property type="entry name" value="MrpF/PhaF-like"/>
</dbReference>
<keyword evidence="7 8" id="KW-0472">Membrane</keyword>
<protein>
    <submittedName>
        <fullName evidence="9">Multisubunit Na+/H+ antiporter, MnhF subunit</fullName>
    </submittedName>
</protein>
<feature type="transmembrane region" description="Helical" evidence="8">
    <location>
        <begin position="70"/>
        <end position="93"/>
    </location>
</feature>
<dbReference type="PANTHER" id="PTHR34702:SF1">
    <property type="entry name" value="NA(+)_H(+) ANTIPORTER SUBUNIT F"/>
    <property type="match status" value="1"/>
</dbReference>
<reference evidence="10" key="1">
    <citation type="submission" date="2015-08" db="EMBL/GenBank/DDBJ databases">
        <authorList>
            <person name="Varghese N."/>
        </authorList>
    </citation>
    <scope>NUCLEOTIDE SEQUENCE [LARGE SCALE GENOMIC DNA]</scope>
    <source>
        <strain evidence="10">DSM 23407</strain>
    </source>
</reference>
<evidence type="ECO:0000256" key="4">
    <source>
        <dbReference type="ARBA" id="ARBA00022475"/>
    </source>
</evidence>
<keyword evidence="3" id="KW-0813">Transport</keyword>
<evidence type="ECO:0000256" key="7">
    <source>
        <dbReference type="ARBA" id="ARBA00023136"/>
    </source>
</evidence>
<keyword evidence="10" id="KW-1185">Reference proteome</keyword>
<evidence type="ECO:0000256" key="8">
    <source>
        <dbReference type="SAM" id="Phobius"/>
    </source>
</evidence>
<feature type="transmembrane region" description="Helical" evidence="8">
    <location>
        <begin position="6"/>
        <end position="32"/>
    </location>
</feature>
<gene>
    <name evidence="9" type="ORF">Ga0061067_1086</name>
</gene>
<keyword evidence="4" id="KW-1003">Cell membrane</keyword>
<evidence type="ECO:0000313" key="9">
    <source>
        <dbReference type="EMBL" id="CUA97566.1"/>
    </source>
</evidence>
<proteinExistence type="inferred from homology"/>
<evidence type="ECO:0000256" key="2">
    <source>
        <dbReference type="ARBA" id="ARBA00009212"/>
    </source>
</evidence>
<evidence type="ECO:0000256" key="3">
    <source>
        <dbReference type="ARBA" id="ARBA00022448"/>
    </source>
</evidence>
<dbReference type="RefSeq" id="WP_050471098.1">
    <property type="nucleotide sequence ID" value="NZ_CYHE01000008.1"/>
</dbReference>
<dbReference type="PANTHER" id="PTHR34702">
    <property type="entry name" value="NA(+)/H(+) ANTIPORTER SUBUNIT F1"/>
    <property type="match status" value="1"/>
</dbReference>
<dbReference type="Proteomes" id="UP000183900">
    <property type="component" value="Unassembled WGS sequence"/>
</dbReference>
<dbReference type="Pfam" id="PF04066">
    <property type="entry name" value="MrpF_PhaF"/>
    <property type="match status" value="1"/>
</dbReference>